<comment type="subcellular location">
    <subcellularLocation>
        <location evidence="1">Cell membrane</location>
        <topology evidence="1">Multi-pass membrane protein</topology>
    </subcellularLocation>
</comment>
<dbReference type="FunFam" id="3.40.50.300:FF:000221">
    <property type="entry name" value="Multidrug ABC transporter ATP-binding protein"/>
    <property type="match status" value="1"/>
</dbReference>
<evidence type="ECO:0000256" key="4">
    <source>
        <dbReference type="ARBA" id="ARBA00022475"/>
    </source>
</evidence>
<sequence length="576" mass="65252">MKIIWKYLIKYKALLLLNFIAVLFVCCSELGIPFIIGKFIVDRNTNTEINALCLFLILTLFAVCGFIGNLILNYCSSKVSALLFRDLSGDVFSKVQTFSPTEMKQFGISSILTRTTYDINQIMNFIAVFYRTAVVSPIMLIISAIAIFYVASVLLFGVLFIFPFLILVLVIIIKKSYRLSQEKQKQLDALNIITRENLIGIKSIRAFRQSEYETNRFAKVNKKYSIFSIKLFSFMVSIDPIFYFFLNFSILINFGVGTYILTSPDDCNFTLGKLLSCIDYQFHVLASILEFLLLFMMFPKTLVSVKRIEEILTVTPVIKNLNHALKPLKPLQKLSFENVTFAYPDASKPALSNISFTVNQGEIIAFVGATGSGKSTLIGLIPRFYDASEGVIKINDIDIKEYDLRYLRNKISFVSQKNVLFKGTIASNLSFGQANPSKEQMLAALQLAQAQNIIQNQNHQFQERVNELGANFSGGQKQRLSMARAFIKKPDIYIFDDSFSALDYKTEYEIRKAFFQMKEQALVFIVAQRLTSILTADKIVVLEDGRMIASGTHEQLMASCLLYQEIAKSQNLEIVA</sequence>
<feature type="transmembrane region" description="Helical" evidence="10">
    <location>
        <begin position="241"/>
        <end position="260"/>
    </location>
</feature>
<accession>A0A421NUQ5</accession>
<evidence type="ECO:0000256" key="9">
    <source>
        <dbReference type="ARBA" id="ARBA00023136"/>
    </source>
</evidence>
<protein>
    <submittedName>
        <fullName evidence="13">Multidrug resistance ABC transporter ATP-binding and permease protein</fullName>
    </submittedName>
</protein>
<evidence type="ECO:0000256" key="5">
    <source>
        <dbReference type="ARBA" id="ARBA00022692"/>
    </source>
</evidence>
<dbReference type="EMBL" id="MPBG01000010">
    <property type="protein sequence ID" value="RMI87756.1"/>
    <property type="molecule type" value="Genomic_DNA"/>
</dbReference>
<evidence type="ECO:0000259" key="12">
    <source>
        <dbReference type="PROSITE" id="PS50929"/>
    </source>
</evidence>
<feature type="transmembrane region" description="Helical" evidence="10">
    <location>
        <begin position="128"/>
        <end position="148"/>
    </location>
</feature>
<comment type="caution">
    <text evidence="13">The sequence shown here is derived from an EMBL/GenBank/DDBJ whole genome shotgun (WGS) entry which is preliminary data.</text>
</comment>
<reference evidence="14" key="1">
    <citation type="submission" date="2016-11" db="EMBL/GenBank/DDBJ databases">
        <title>Genome sequence of Candidatus Phytoplasma solani strain SA-1.</title>
        <authorList>
            <person name="Haryono M."/>
            <person name="Samarzija I."/>
            <person name="Seruga Music M."/>
            <person name="Hogenhout S."/>
            <person name="Kuo C.-H."/>
        </authorList>
    </citation>
    <scope>NUCLEOTIDE SEQUENCE [LARGE SCALE GENOMIC DNA]</scope>
    <source>
        <strain evidence="14">SA-1</strain>
    </source>
</reference>
<dbReference type="OrthoDB" id="383768at2"/>
<evidence type="ECO:0000313" key="13">
    <source>
        <dbReference type="EMBL" id="RMI87756.1"/>
    </source>
</evidence>
<evidence type="ECO:0000256" key="1">
    <source>
        <dbReference type="ARBA" id="ARBA00004651"/>
    </source>
</evidence>
<feature type="transmembrane region" description="Helical" evidence="10">
    <location>
        <begin position="280"/>
        <end position="298"/>
    </location>
</feature>
<dbReference type="SUPFAM" id="SSF52540">
    <property type="entry name" value="P-loop containing nucleoside triphosphate hydrolases"/>
    <property type="match status" value="1"/>
</dbReference>
<dbReference type="PROSITE" id="PS50893">
    <property type="entry name" value="ABC_TRANSPORTER_2"/>
    <property type="match status" value="1"/>
</dbReference>
<keyword evidence="7 13" id="KW-0067">ATP-binding</keyword>
<dbReference type="PROSITE" id="PS50929">
    <property type="entry name" value="ABC_TM1F"/>
    <property type="match status" value="1"/>
</dbReference>
<dbReference type="InterPro" id="IPR036640">
    <property type="entry name" value="ABC1_TM_sf"/>
</dbReference>
<feature type="domain" description="ABC transporter" evidence="11">
    <location>
        <begin position="334"/>
        <end position="569"/>
    </location>
</feature>
<dbReference type="InterPro" id="IPR017871">
    <property type="entry name" value="ABC_transporter-like_CS"/>
</dbReference>
<dbReference type="PANTHER" id="PTHR43394">
    <property type="entry name" value="ATP-DEPENDENT PERMEASE MDL1, MITOCHONDRIAL"/>
    <property type="match status" value="1"/>
</dbReference>
<dbReference type="GO" id="GO:0005886">
    <property type="term" value="C:plasma membrane"/>
    <property type="evidence" value="ECO:0007669"/>
    <property type="project" value="UniProtKB-SubCell"/>
</dbReference>
<dbReference type="InterPro" id="IPR011527">
    <property type="entry name" value="ABC1_TM_dom"/>
</dbReference>
<name>A0A421NUQ5_9MOLU</name>
<evidence type="ECO:0000256" key="2">
    <source>
        <dbReference type="ARBA" id="ARBA00005417"/>
    </source>
</evidence>
<dbReference type="AlphaFoldDB" id="A0A421NUQ5"/>
<dbReference type="RefSeq" id="WP_122225610.1">
    <property type="nucleotide sequence ID" value="NZ_MPBG01000010.1"/>
</dbReference>
<feature type="transmembrane region" description="Helical" evidence="10">
    <location>
        <begin position="154"/>
        <end position="173"/>
    </location>
</feature>
<dbReference type="InterPro" id="IPR027417">
    <property type="entry name" value="P-loop_NTPase"/>
</dbReference>
<keyword evidence="6" id="KW-0547">Nucleotide-binding</keyword>
<keyword evidence="8 10" id="KW-1133">Transmembrane helix</keyword>
<dbReference type="CDD" id="cd18548">
    <property type="entry name" value="ABC_6TM_Tm287_like"/>
    <property type="match status" value="1"/>
</dbReference>
<dbReference type="Pfam" id="PF00005">
    <property type="entry name" value="ABC_tran"/>
    <property type="match status" value="1"/>
</dbReference>
<dbReference type="SUPFAM" id="SSF90123">
    <property type="entry name" value="ABC transporter transmembrane region"/>
    <property type="match status" value="1"/>
</dbReference>
<dbReference type="GO" id="GO:0016887">
    <property type="term" value="F:ATP hydrolysis activity"/>
    <property type="evidence" value="ECO:0007669"/>
    <property type="project" value="InterPro"/>
</dbReference>
<evidence type="ECO:0000313" key="14">
    <source>
        <dbReference type="Proteomes" id="UP000283896"/>
    </source>
</evidence>
<feature type="domain" description="ABC transmembrane type-1" evidence="12">
    <location>
        <begin position="16"/>
        <end position="300"/>
    </location>
</feature>
<dbReference type="Gene3D" id="3.40.50.300">
    <property type="entry name" value="P-loop containing nucleotide triphosphate hydrolases"/>
    <property type="match status" value="1"/>
</dbReference>
<keyword evidence="9 10" id="KW-0472">Membrane</keyword>
<evidence type="ECO:0000256" key="10">
    <source>
        <dbReference type="SAM" id="Phobius"/>
    </source>
</evidence>
<evidence type="ECO:0000256" key="3">
    <source>
        <dbReference type="ARBA" id="ARBA00022448"/>
    </source>
</evidence>
<organism evidence="13 14">
    <name type="scientific">Candidatus Phytoplasma solani</name>
    <dbReference type="NCBI Taxonomy" id="69896"/>
    <lineage>
        <taxon>Bacteria</taxon>
        <taxon>Bacillati</taxon>
        <taxon>Mycoplasmatota</taxon>
        <taxon>Mollicutes</taxon>
        <taxon>Acholeplasmatales</taxon>
        <taxon>Acholeplasmataceae</taxon>
        <taxon>Candidatus Phytoplasma</taxon>
        <taxon>16SrXII (Stolbur group)</taxon>
    </lineage>
</organism>
<proteinExistence type="inferred from homology"/>
<dbReference type="Gene3D" id="1.20.1560.10">
    <property type="entry name" value="ABC transporter type 1, transmembrane domain"/>
    <property type="match status" value="1"/>
</dbReference>
<dbReference type="InterPro" id="IPR003439">
    <property type="entry name" value="ABC_transporter-like_ATP-bd"/>
</dbReference>
<evidence type="ECO:0000256" key="8">
    <source>
        <dbReference type="ARBA" id="ARBA00022989"/>
    </source>
</evidence>
<gene>
    <name evidence="13" type="primary">evbG</name>
    <name evidence="13" type="ORF">PSSA1_v1c5910</name>
</gene>
<dbReference type="PANTHER" id="PTHR43394:SF1">
    <property type="entry name" value="ATP-BINDING CASSETTE SUB-FAMILY B MEMBER 10, MITOCHONDRIAL"/>
    <property type="match status" value="1"/>
</dbReference>
<comment type="similarity">
    <text evidence="2">Belongs to the ABC transporter superfamily.</text>
</comment>
<keyword evidence="4" id="KW-1003">Cell membrane</keyword>
<keyword evidence="5 10" id="KW-0812">Transmembrane</keyword>
<dbReference type="GO" id="GO:0015421">
    <property type="term" value="F:ABC-type oligopeptide transporter activity"/>
    <property type="evidence" value="ECO:0007669"/>
    <property type="project" value="TreeGrafter"/>
</dbReference>
<evidence type="ECO:0000256" key="7">
    <source>
        <dbReference type="ARBA" id="ARBA00022840"/>
    </source>
</evidence>
<evidence type="ECO:0000259" key="11">
    <source>
        <dbReference type="PROSITE" id="PS50893"/>
    </source>
</evidence>
<feature type="transmembrane region" description="Helical" evidence="10">
    <location>
        <begin position="49"/>
        <end position="72"/>
    </location>
</feature>
<evidence type="ECO:0000256" key="6">
    <source>
        <dbReference type="ARBA" id="ARBA00022741"/>
    </source>
</evidence>
<dbReference type="Proteomes" id="UP000283896">
    <property type="component" value="Unassembled WGS sequence"/>
</dbReference>
<dbReference type="InterPro" id="IPR003593">
    <property type="entry name" value="AAA+_ATPase"/>
</dbReference>
<keyword evidence="3" id="KW-0813">Transport</keyword>
<dbReference type="PROSITE" id="PS00211">
    <property type="entry name" value="ABC_TRANSPORTER_1"/>
    <property type="match status" value="1"/>
</dbReference>
<dbReference type="InterPro" id="IPR039421">
    <property type="entry name" value="Type_1_exporter"/>
</dbReference>
<dbReference type="Pfam" id="PF00664">
    <property type="entry name" value="ABC_membrane"/>
    <property type="match status" value="1"/>
</dbReference>
<dbReference type="GO" id="GO:0005524">
    <property type="term" value="F:ATP binding"/>
    <property type="evidence" value="ECO:0007669"/>
    <property type="project" value="UniProtKB-KW"/>
</dbReference>
<dbReference type="SMART" id="SM00382">
    <property type="entry name" value="AAA"/>
    <property type="match status" value="1"/>
</dbReference>
<feature type="transmembrane region" description="Helical" evidence="10">
    <location>
        <begin position="12"/>
        <end position="37"/>
    </location>
</feature>
<dbReference type="STRING" id="69896.S284_02480"/>
<keyword evidence="14" id="KW-1185">Reference proteome</keyword>